<dbReference type="Proteomes" id="UP000286100">
    <property type="component" value="Unassembled WGS sequence"/>
</dbReference>
<protein>
    <submittedName>
        <fullName evidence="2">Class A beta-lactamase-related serine hydrolase</fullName>
    </submittedName>
</protein>
<dbReference type="PANTHER" id="PTHR46825">
    <property type="entry name" value="D-ALANYL-D-ALANINE-CARBOXYPEPTIDASE/ENDOPEPTIDASE AMPH"/>
    <property type="match status" value="1"/>
</dbReference>
<organism evidence="2 3">
    <name type="scientific">Sphingomonas cavernae</name>
    <dbReference type="NCBI Taxonomy" id="2320861"/>
    <lineage>
        <taxon>Bacteria</taxon>
        <taxon>Pseudomonadati</taxon>
        <taxon>Pseudomonadota</taxon>
        <taxon>Alphaproteobacteria</taxon>
        <taxon>Sphingomonadales</taxon>
        <taxon>Sphingomonadaceae</taxon>
        <taxon>Sphingomonas</taxon>
    </lineage>
</organism>
<dbReference type="Gene3D" id="3.40.710.10">
    <property type="entry name" value="DD-peptidase/beta-lactamase superfamily"/>
    <property type="match status" value="1"/>
</dbReference>
<dbReference type="PANTHER" id="PTHR46825:SF7">
    <property type="entry name" value="D-ALANYL-D-ALANINE CARBOXYPEPTIDASE"/>
    <property type="match status" value="1"/>
</dbReference>
<feature type="domain" description="Beta-lactamase-related" evidence="1">
    <location>
        <begin position="34"/>
        <end position="346"/>
    </location>
</feature>
<dbReference type="SUPFAM" id="SSF56601">
    <property type="entry name" value="beta-lactamase/transpeptidase-like"/>
    <property type="match status" value="1"/>
</dbReference>
<keyword evidence="3" id="KW-1185">Reference proteome</keyword>
<dbReference type="OrthoDB" id="113033at2"/>
<evidence type="ECO:0000313" key="3">
    <source>
        <dbReference type="Proteomes" id="UP000286100"/>
    </source>
</evidence>
<dbReference type="InterPro" id="IPR012338">
    <property type="entry name" value="Beta-lactam/transpept-like"/>
</dbReference>
<evidence type="ECO:0000313" key="2">
    <source>
        <dbReference type="EMBL" id="RJF90237.1"/>
    </source>
</evidence>
<accession>A0A418WJL3</accession>
<dbReference type="InterPro" id="IPR001466">
    <property type="entry name" value="Beta-lactam-related"/>
</dbReference>
<evidence type="ECO:0000259" key="1">
    <source>
        <dbReference type="Pfam" id="PF00144"/>
    </source>
</evidence>
<sequence>MTASLISRPNVGEDAVQRLNNLANYHVDVLKNVGVSIGIDLPGSERIYVTAGHADRHGTTPVKKDHLFQIGSQSKTAVAMTLLLLERSGAVSLDDAVLDHVDLPIDRRITIRHLLMNASGLGEFTSAFVQRQLDPHITYAPRDLVAMALPQGQIFEPGDRFDYSNTGWVVAALAIEAVTGERYGDVIRRLILDPLQLKNTWFGGGAPTDRMMRGYIQSPVKSEPIDSSECLSWAYGAGDGVSNVDDMLDLFGALIKPDSNIGINLSDLTRQTAKHCDKPYFSLSFGTEYGLGVERRAWAGQEVWGHPGSTFSYVTSTWIDAAAKVVVTTCVTRNVSIDETDTALRYPREQLFAMTLNTAYAVAQQQHD</sequence>
<dbReference type="EMBL" id="QYUM01000003">
    <property type="protein sequence ID" value="RJF90237.1"/>
    <property type="molecule type" value="Genomic_DNA"/>
</dbReference>
<name>A0A418WJL3_9SPHN</name>
<dbReference type="Pfam" id="PF00144">
    <property type="entry name" value="Beta-lactamase"/>
    <property type="match status" value="1"/>
</dbReference>
<dbReference type="RefSeq" id="WP_119761275.1">
    <property type="nucleotide sequence ID" value="NZ_QYUM01000003.1"/>
</dbReference>
<reference evidence="2 3" key="1">
    <citation type="submission" date="2018-09" db="EMBL/GenBank/DDBJ databases">
        <authorList>
            <person name="Zhu H."/>
        </authorList>
    </citation>
    <scope>NUCLEOTIDE SEQUENCE [LARGE SCALE GENOMIC DNA]</scope>
    <source>
        <strain evidence="2 3">K2R01-6</strain>
    </source>
</reference>
<gene>
    <name evidence="2" type="ORF">D3876_08110</name>
</gene>
<keyword evidence="2" id="KW-0378">Hydrolase</keyword>
<dbReference type="AlphaFoldDB" id="A0A418WJL3"/>
<comment type="caution">
    <text evidence="2">The sequence shown here is derived from an EMBL/GenBank/DDBJ whole genome shotgun (WGS) entry which is preliminary data.</text>
</comment>
<dbReference type="InterPro" id="IPR050491">
    <property type="entry name" value="AmpC-like"/>
</dbReference>
<dbReference type="GO" id="GO:0016787">
    <property type="term" value="F:hydrolase activity"/>
    <property type="evidence" value="ECO:0007669"/>
    <property type="project" value="UniProtKB-KW"/>
</dbReference>
<proteinExistence type="predicted"/>